<feature type="region of interest" description="Disordered" evidence="8">
    <location>
        <begin position="502"/>
        <end position="540"/>
    </location>
</feature>
<reference evidence="10 11" key="1">
    <citation type="submission" date="2017-09" db="EMBL/GenBank/DDBJ databases">
        <title>Genome sequencing of Besnoitia besnoiti strain Bb-Ger1.</title>
        <authorList>
            <person name="Schares G."/>
            <person name="Venepally P."/>
            <person name="Lorenzi H.A."/>
        </authorList>
    </citation>
    <scope>NUCLEOTIDE SEQUENCE [LARGE SCALE GENOMIC DNA]</scope>
    <source>
        <strain evidence="10 11">Bb-Ger1</strain>
    </source>
</reference>
<feature type="region of interest" description="Disordered" evidence="8">
    <location>
        <begin position="553"/>
        <end position="575"/>
    </location>
</feature>
<evidence type="ECO:0000256" key="9">
    <source>
        <dbReference type="SAM" id="Phobius"/>
    </source>
</evidence>
<evidence type="ECO:0000256" key="3">
    <source>
        <dbReference type="ARBA" id="ARBA00022676"/>
    </source>
</evidence>
<dbReference type="AlphaFoldDB" id="A0A2A9MIF7"/>
<accession>A0A2A9MIF7</accession>
<feature type="transmembrane region" description="Helical" evidence="9">
    <location>
        <begin position="35"/>
        <end position="52"/>
    </location>
</feature>
<feature type="transmembrane region" description="Helical" evidence="9">
    <location>
        <begin position="270"/>
        <end position="287"/>
    </location>
</feature>
<feature type="transmembrane region" description="Helical" evidence="9">
    <location>
        <begin position="383"/>
        <end position="405"/>
    </location>
</feature>
<feature type="transmembrane region" description="Helical" evidence="9">
    <location>
        <begin position="680"/>
        <end position="699"/>
    </location>
</feature>
<keyword evidence="5 9" id="KW-0812">Transmembrane</keyword>
<evidence type="ECO:0000256" key="7">
    <source>
        <dbReference type="ARBA" id="ARBA00023136"/>
    </source>
</evidence>
<feature type="transmembrane region" description="Helical" evidence="9">
    <location>
        <begin position="293"/>
        <end position="311"/>
    </location>
</feature>
<dbReference type="PANTHER" id="PTHR31488">
    <property type="entry name" value="DPY-19-LIKE 1, LIKE (H. SAPIENS)"/>
    <property type="match status" value="1"/>
</dbReference>
<dbReference type="PANTHER" id="PTHR31488:SF1">
    <property type="entry name" value="C-MANNOSYLTRANSFERASE DPY19L1"/>
    <property type="match status" value="1"/>
</dbReference>
<keyword evidence="11" id="KW-1185">Reference proteome</keyword>
<evidence type="ECO:0000256" key="2">
    <source>
        <dbReference type="ARBA" id="ARBA00008744"/>
    </source>
</evidence>
<feature type="transmembrane region" description="Helical" evidence="9">
    <location>
        <begin position="318"/>
        <end position="335"/>
    </location>
</feature>
<dbReference type="RefSeq" id="XP_029220050.1">
    <property type="nucleotide sequence ID" value="XM_029364127.1"/>
</dbReference>
<feature type="transmembrane region" description="Helical" evidence="9">
    <location>
        <begin position="208"/>
        <end position="226"/>
    </location>
</feature>
<feature type="transmembrane region" description="Helical" evidence="9">
    <location>
        <begin position="341"/>
        <end position="362"/>
    </location>
</feature>
<evidence type="ECO:0000256" key="4">
    <source>
        <dbReference type="ARBA" id="ARBA00022679"/>
    </source>
</evidence>
<comment type="subcellular location">
    <subcellularLocation>
        <location evidence="1">Membrane</location>
        <topology evidence="1">Multi-pass membrane protein</topology>
    </subcellularLocation>
</comment>
<dbReference type="KEGG" id="bbes:BESB_056920"/>
<dbReference type="Pfam" id="PF10034">
    <property type="entry name" value="Dpy19"/>
    <property type="match status" value="2"/>
</dbReference>
<organism evidence="10 11">
    <name type="scientific">Besnoitia besnoiti</name>
    <name type="common">Apicomplexan protozoan</name>
    <dbReference type="NCBI Taxonomy" id="94643"/>
    <lineage>
        <taxon>Eukaryota</taxon>
        <taxon>Sar</taxon>
        <taxon>Alveolata</taxon>
        <taxon>Apicomplexa</taxon>
        <taxon>Conoidasida</taxon>
        <taxon>Coccidia</taxon>
        <taxon>Eucoccidiorida</taxon>
        <taxon>Eimeriorina</taxon>
        <taxon>Sarcocystidae</taxon>
        <taxon>Besnoitia</taxon>
    </lineage>
</organism>
<dbReference type="VEuPathDB" id="ToxoDB:BESB_056920"/>
<dbReference type="InterPro" id="IPR018732">
    <property type="entry name" value="Dpy-19/Dpy-19-like"/>
</dbReference>
<dbReference type="GO" id="GO:0005637">
    <property type="term" value="C:nuclear inner membrane"/>
    <property type="evidence" value="ECO:0007669"/>
    <property type="project" value="TreeGrafter"/>
</dbReference>
<proteinExistence type="inferred from homology"/>
<sequence length="1139" mass="128453">MERKKQRSVEGNEGRETQAESLTIIGLPRAFNPKASAACMTTIGLLFLFFLYRRHRLSFSWPYERQQISAYSEGSFYYSFFGDVVSAPTWTEGLRVLLNDERSEHPDVINALRRFNVYQELLAGLLYRGVRALLGDSGMTLYIARTPFNFYTACVFLLQAFGVAVLAGLAAVTGGSAFCAIACFGFFFANYFHRLIVRVQAVPLRENWALPFLWMNVAAVVMLLQAHAQRQRLSLKIWQARRRGDDQGSAWLPASRRQASATAALRKRENYLLVVLFVSTLLLLLFWQFGVFALTTQVAALFAVALIGFPVERLLRRMLLVLLGAFVVNVLLQFVPRYLLLSFLPHTLVSVLAVLYASSAFRERRTQAEAASKTRRFFASLSLLSRNFIRGLVAVGLCFLIRASLRSFDKDDSHVFQLLLYKLGLAPSSFDTQIYLMGGTEFEFFSLYFFNLIAPSRLFVFAGAGLFVFLLLASEQLLFLHRVHRLAPGLYASLNEESLNESIDDNDRKGVCGDPTGDKKHDKKFCHSASPRSRREQAANSSAFQIAGDGDVRRRGKTAAAAKETEASSEDEDAATLAAKKRKDAEKKRKRLEEQLVSSVVLTPDLFYLAVQTLLFLALMLLIARLRVLCLPLLCVAAAAVASPAIWRSLACAFAGCFNLPLISRVASRLAGGRLCRSRFWGVVHLLLFSAGSLVPFYIKLPVEEMTGVAPTTEDAATPSRLSLVKWIQENLPADVAILGDMPSSSTLRAATSARLIIHPQFEQVEMRRRVQFLYGASACPPEDLYATMAHRVFAADYLLISNFRCAQASENRISVFSVADMVEEKAFRCPPAVNPFARFCFKVQLESSAFELVYRSGTYALLKVKGTKDERAGEQALASKDARREEARRLKGMLRQVDLQKKNESYLSFDWKHKVAKLDTFNPWLKHCVKDDTRCGRDIQEFAQELLDMYGLQEMSRLLQEKAVELFPRDPDVLFGYGVFLDFDMHDAGNATLYYERGVDLDPMDFGKIVQFVLFLDHASGRRRAIAAVDRVLYLEQILDAKTDFELAKDASSICKAAMLLNQLVHAQVQAGDMREKAYFINEQRRVMRRFWEKSKALNIQSECVVESWEHMENTKLTTARRVLHFFVGENALFSLFV</sequence>
<feature type="transmembrane region" description="Helical" evidence="9">
    <location>
        <begin position="596"/>
        <end position="624"/>
    </location>
</feature>
<protein>
    <recommendedName>
        <fullName evidence="12">Q-cell neuroblast polarization protein</fullName>
    </recommendedName>
</protein>
<dbReference type="Proteomes" id="UP000224006">
    <property type="component" value="Chromosome IV"/>
</dbReference>
<gene>
    <name evidence="10" type="ORF">BESB_056920</name>
</gene>
<feature type="transmembrane region" description="Helical" evidence="9">
    <location>
        <begin position="445"/>
        <end position="472"/>
    </location>
</feature>
<evidence type="ECO:0008006" key="12">
    <source>
        <dbReference type="Google" id="ProtNLM"/>
    </source>
</evidence>
<evidence type="ECO:0000313" key="11">
    <source>
        <dbReference type="Proteomes" id="UP000224006"/>
    </source>
</evidence>
<comment type="similarity">
    <text evidence="2">Belongs to the dpy-19 family.</text>
</comment>
<evidence type="ECO:0000313" key="10">
    <source>
        <dbReference type="EMBL" id="PFH36041.1"/>
    </source>
</evidence>
<keyword evidence="6 9" id="KW-1133">Transmembrane helix</keyword>
<feature type="transmembrane region" description="Helical" evidence="9">
    <location>
        <begin position="636"/>
        <end position="660"/>
    </location>
</feature>
<evidence type="ECO:0000256" key="1">
    <source>
        <dbReference type="ARBA" id="ARBA00004141"/>
    </source>
</evidence>
<dbReference type="OrthoDB" id="537915at2759"/>
<feature type="compositionally biased region" description="Basic and acidic residues" evidence="8">
    <location>
        <begin position="505"/>
        <end position="520"/>
    </location>
</feature>
<evidence type="ECO:0000256" key="5">
    <source>
        <dbReference type="ARBA" id="ARBA00022692"/>
    </source>
</evidence>
<comment type="caution">
    <text evidence="10">The sequence shown here is derived from an EMBL/GenBank/DDBJ whole genome shotgun (WGS) entry which is preliminary data.</text>
</comment>
<evidence type="ECO:0000256" key="6">
    <source>
        <dbReference type="ARBA" id="ARBA00022989"/>
    </source>
</evidence>
<dbReference type="GO" id="GO:0000030">
    <property type="term" value="F:mannosyltransferase activity"/>
    <property type="evidence" value="ECO:0007669"/>
    <property type="project" value="TreeGrafter"/>
</dbReference>
<dbReference type="EMBL" id="NWUJ01000004">
    <property type="protein sequence ID" value="PFH36041.1"/>
    <property type="molecule type" value="Genomic_DNA"/>
</dbReference>
<feature type="transmembrane region" description="Helical" evidence="9">
    <location>
        <begin position="155"/>
        <end position="188"/>
    </location>
</feature>
<name>A0A2A9MIF7_BESBE</name>
<dbReference type="GeneID" id="40310621"/>
<keyword evidence="3" id="KW-0328">Glycosyltransferase</keyword>
<keyword evidence="7 9" id="KW-0472">Membrane</keyword>
<keyword evidence="4" id="KW-0808">Transferase</keyword>
<evidence type="ECO:0000256" key="8">
    <source>
        <dbReference type="SAM" id="MobiDB-lite"/>
    </source>
</evidence>